<keyword evidence="3" id="KW-0812">Transmembrane</keyword>
<dbReference type="GO" id="GO:0055085">
    <property type="term" value="P:transmembrane transport"/>
    <property type="evidence" value="ECO:0007669"/>
    <property type="project" value="InterPro"/>
</dbReference>
<feature type="domain" description="p-hydroxybenzoic acid efflux pump subunit AaeA-like beta-barrel" evidence="5">
    <location>
        <begin position="318"/>
        <end position="408"/>
    </location>
</feature>
<organism evidence="6 7">
    <name type="scientific">Pyxidicoccus fallax</name>
    <dbReference type="NCBI Taxonomy" id="394095"/>
    <lineage>
        <taxon>Bacteria</taxon>
        <taxon>Pseudomonadati</taxon>
        <taxon>Myxococcota</taxon>
        <taxon>Myxococcia</taxon>
        <taxon>Myxococcales</taxon>
        <taxon>Cystobacterineae</taxon>
        <taxon>Myxococcaceae</taxon>
        <taxon>Pyxidicoccus</taxon>
    </lineage>
</organism>
<dbReference type="PANTHER" id="PTHR30386">
    <property type="entry name" value="MEMBRANE FUSION SUBUNIT OF EMRAB-TOLC MULTIDRUG EFFLUX PUMP"/>
    <property type="match status" value="1"/>
</dbReference>
<feature type="coiled-coil region" evidence="1">
    <location>
        <begin position="108"/>
        <end position="278"/>
    </location>
</feature>
<evidence type="ECO:0000313" key="6">
    <source>
        <dbReference type="EMBL" id="NMO18527.1"/>
    </source>
</evidence>
<evidence type="ECO:0000259" key="4">
    <source>
        <dbReference type="Pfam" id="PF25917"/>
    </source>
</evidence>
<evidence type="ECO:0000313" key="7">
    <source>
        <dbReference type="Proteomes" id="UP000518300"/>
    </source>
</evidence>
<feature type="domain" description="Multidrug resistance protein MdtA-like barrel-sandwich hybrid" evidence="4">
    <location>
        <begin position="69"/>
        <end position="311"/>
    </location>
</feature>
<gene>
    <name evidence="6" type="ORF">HG543_27225</name>
</gene>
<dbReference type="Gene3D" id="1.10.287.470">
    <property type="entry name" value="Helix hairpin bin"/>
    <property type="match status" value="1"/>
</dbReference>
<dbReference type="PRINTS" id="PR01490">
    <property type="entry name" value="RTXTOXIND"/>
</dbReference>
<dbReference type="Pfam" id="PF25917">
    <property type="entry name" value="BSH_RND"/>
    <property type="match status" value="1"/>
</dbReference>
<evidence type="ECO:0000256" key="1">
    <source>
        <dbReference type="SAM" id="Coils"/>
    </source>
</evidence>
<keyword evidence="1" id="KW-0175">Coiled coil</keyword>
<dbReference type="SUPFAM" id="SSF111369">
    <property type="entry name" value="HlyD-like secretion proteins"/>
    <property type="match status" value="2"/>
</dbReference>
<dbReference type="RefSeq" id="WP_169347792.1">
    <property type="nucleotide sequence ID" value="NZ_JABBJJ010000140.1"/>
</dbReference>
<keyword evidence="7" id="KW-1185">Reference proteome</keyword>
<feature type="transmembrane region" description="Helical" evidence="3">
    <location>
        <begin position="31"/>
        <end position="52"/>
    </location>
</feature>
<dbReference type="Gene3D" id="2.40.30.170">
    <property type="match status" value="1"/>
</dbReference>
<name>A0A848LL46_9BACT</name>
<dbReference type="Gene3D" id="2.40.50.100">
    <property type="match status" value="1"/>
</dbReference>
<dbReference type="AlphaFoldDB" id="A0A848LL46"/>
<protein>
    <submittedName>
        <fullName evidence="6">HlyD family secretion protein</fullName>
    </submittedName>
</protein>
<dbReference type="InterPro" id="IPR058634">
    <property type="entry name" value="AaeA-lik-b-barrel"/>
</dbReference>
<dbReference type="InterPro" id="IPR050739">
    <property type="entry name" value="MFP"/>
</dbReference>
<evidence type="ECO:0000256" key="2">
    <source>
        <dbReference type="SAM" id="MobiDB-lite"/>
    </source>
</evidence>
<evidence type="ECO:0000256" key="3">
    <source>
        <dbReference type="SAM" id="Phobius"/>
    </source>
</evidence>
<keyword evidence="3" id="KW-1133">Transmembrane helix</keyword>
<accession>A0A848LL46</accession>
<dbReference type="EMBL" id="JABBJJ010000140">
    <property type="protein sequence ID" value="NMO18527.1"/>
    <property type="molecule type" value="Genomic_DNA"/>
</dbReference>
<dbReference type="InterPro" id="IPR058625">
    <property type="entry name" value="MdtA-like_BSH"/>
</dbReference>
<dbReference type="PANTHER" id="PTHR30386:SF24">
    <property type="entry name" value="MULTIDRUG RESISTANCE EFFLUX PUMP"/>
    <property type="match status" value="1"/>
</dbReference>
<comment type="caution">
    <text evidence="6">The sequence shown here is derived from an EMBL/GenBank/DDBJ whole genome shotgun (WGS) entry which is preliminary data.</text>
</comment>
<feature type="region of interest" description="Disordered" evidence="2">
    <location>
        <begin position="1"/>
        <end position="23"/>
    </location>
</feature>
<keyword evidence="3" id="KW-0472">Membrane</keyword>
<dbReference type="Proteomes" id="UP000518300">
    <property type="component" value="Unassembled WGS sequence"/>
</dbReference>
<dbReference type="Pfam" id="PF25963">
    <property type="entry name" value="Beta-barrel_AAEA"/>
    <property type="match status" value="1"/>
</dbReference>
<proteinExistence type="predicted"/>
<sequence length="413" mass="43092">MSATPRLVEKDAPGPGSSAEKALREKRGRRGALFLSSTAVAVLAGIGGYVLLTRGQETTDNAQVQADMVPIHARVGGPVLHVQVVDNARVKKGEVLVELDPREYTVRLKQAEADLVSARAQARAAESQLDVAEASARGGHSTARAVVSSSTAAVSSAEAQVEVARAAVARAETDARRKALELERVQRLRESEVAAQQELDDALAANQGAQASLAGARAQLAAAEQAHQVALSKVEEAQGQLAQSAPVAAKIAVARASAELARAKVTVAEAALEQARLQLEFTRVLAPADGTVSKLSVHEGQLLTAGQPVARLVPPRTYVVANFKETQVGHIRPGQPVEVRLDAFPGLALAGQVESLSGGTGASFSLLPPDNASGNFVKVVQRVPVRISWKKPPEDLPLQAGLSAEVIVFTAGD</sequence>
<reference evidence="6 7" key="1">
    <citation type="submission" date="2020-04" db="EMBL/GenBank/DDBJ databases">
        <title>Draft genome of Pyxidicoccus fallax type strain.</title>
        <authorList>
            <person name="Whitworth D.E."/>
        </authorList>
    </citation>
    <scope>NUCLEOTIDE SEQUENCE [LARGE SCALE GENOMIC DNA]</scope>
    <source>
        <strain evidence="6 7">DSM 14698</strain>
    </source>
</reference>
<evidence type="ECO:0000259" key="5">
    <source>
        <dbReference type="Pfam" id="PF25963"/>
    </source>
</evidence>